<evidence type="ECO:0000256" key="6">
    <source>
        <dbReference type="RuleBase" id="RU367044"/>
    </source>
</evidence>
<accession>A0A2G9GNB9</accession>
<keyword evidence="5" id="KW-0732">Signal</keyword>
<dbReference type="OrthoDB" id="1848419at2759"/>
<dbReference type="GO" id="GO:0005576">
    <property type="term" value="C:extracellular region"/>
    <property type="evidence" value="ECO:0007669"/>
    <property type="project" value="UniProtKB-SubCell"/>
</dbReference>
<dbReference type="PANTHER" id="PTHR31232:SF164">
    <property type="entry name" value="S-PROTEIN HOMOLOG"/>
    <property type="match status" value="1"/>
</dbReference>
<dbReference type="PANTHER" id="PTHR31232">
    <property type="match status" value="1"/>
</dbReference>
<evidence type="ECO:0000256" key="4">
    <source>
        <dbReference type="ARBA" id="ARBA00022525"/>
    </source>
</evidence>
<evidence type="ECO:0000256" key="2">
    <source>
        <dbReference type="ARBA" id="ARBA00005581"/>
    </source>
</evidence>
<dbReference type="AlphaFoldDB" id="A0A2G9GNB9"/>
<name>A0A2G9GNB9_9LAMI</name>
<reference evidence="8" key="1">
    <citation type="journal article" date="2018" name="Gigascience">
        <title>Genome assembly of the Pink Ipe (Handroanthus impetiginosus, Bignoniaceae), a highly valued, ecologically keystone Neotropical timber forest tree.</title>
        <authorList>
            <person name="Silva-Junior O.B."/>
            <person name="Grattapaglia D."/>
            <person name="Novaes E."/>
            <person name="Collevatti R.G."/>
        </authorList>
    </citation>
    <scope>NUCLEOTIDE SEQUENCE [LARGE SCALE GENOMIC DNA]</scope>
    <source>
        <strain evidence="8">cv. UFG-1</strain>
    </source>
</reference>
<dbReference type="Pfam" id="PF05938">
    <property type="entry name" value="Self-incomp_S1"/>
    <property type="match status" value="1"/>
</dbReference>
<evidence type="ECO:0000256" key="5">
    <source>
        <dbReference type="ARBA" id="ARBA00022729"/>
    </source>
</evidence>
<evidence type="ECO:0000256" key="1">
    <source>
        <dbReference type="ARBA" id="ARBA00004613"/>
    </source>
</evidence>
<sequence length="101" mass="12076">MVRCQSKDDDLGYHNLAPNQDYNWSFCDNTWATTLFFCHLDVVFDAFKARWYEGQLHEVFWVAKSDGQRHEVFWVAKSDGIYFFELSLGDQYVVKKHDRNK</sequence>
<comment type="caution">
    <text evidence="7">The sequence shown here is derived from an EMBL/GenBank/DDBJ whole genome shotgun (WGS) entry which is preliminary data.</text>
</comment>
<keyword evidence="4 6" id="KW-0964">Secreted</keyword>
<protein>
    <recommendedName>
        <fullName evidence="6">S-protein homolog</fullName>
    </recommendedName>
</protein>
<evidence type="ECO:0000313" key="8">
    <source>
        <dbReference type="Proteomes" id="UP000231279"/>
    </source>
</evidence>
<comment type="similarity">
    <text evidence="2 6">Belongs to the plant self-incompatibility (S1) protein family.</text>
</comment>
<proteinExistence type="inferred from homology"/>
<evidence type="ECO:0000313" key="7">
    <source>
        <dbReference type="EMBL" id="PIN06705.1"/>
    </source>
</evidence>
<dbReference type="InterPro" id="IPR010264">
    <property type="entry name" value="Self-incomp_S1"/>
</dbReference>
<dbReference type="EMBL" id="NKXS01004337">
    <property type="protein sequence ID" value="PIN06705.1"/>
    <property type="molecule type" value="Genomic_DNA"/>
</dbReference>
<keyword evidence="3 6" id="KW-0713">Self-incompatibility</keyword>
<gene>
    <name evidence="7" type="ORF">CDL12_20736</name>
</gene>
<dbReference type="Proteomes" id="UP000231279">
    <property type="component" value="Unassembled WGS sequence"/>
</dbReference>
<dbReference type="GO" id="GO:0060320">
    <property type="term" value="P:rejection of self pollen"/>
    <property type="evidence" value="ECO:0007669"/>
    <property type="project" value="UniProtKB-KW"/>
</dbReference>
<organism evidence="7 8">
    <name type="scientific">Handroanthus impetiginosus</name>
    <dbReference type="NCBI Taxonomy" id="429701"/>
    <lineage>
        <taxon>Eukaryota</taxon>
        <taxon>Viridiplantae</taxon>
        <taxon>Streptophyta</taxon>
        <taxon>Embryophyta</taxon>
        <taxon>Tracheophyta</taxon>
        <taxon>Spermatophyta</taxon>
        <taxon>Magnoliopsida</taxon>
        <taxon>eudicotyledons</taxon>
        <taxon>Gunneridae</taxon>
        <taxon>Pentapetalae</taxon>
        <taxon>asterids</taxon>
        <taxon>lamiids</taxon>
        <taxon>Lamiales</taxon>
        <taxon>Bignoniaceae</taxon>
        <taxon>Crescentiina</taxon>
        <taxon>Tabebuia alliance</taxon>
        <taxon>Handroanthus</taxon>
    </lineage>
</organism>
<keyword evidence="8" id="KW-1185">Reference proteome</keyword>
<comment type="subcellular location">
    <subcellularLocation>
        <location evidence="1 6">Secreted</location>
    </subcellularLocation>
</comment>
<evidence type="ECO:0000256" key="3">
    <source>
        <dbReference type="ARBA" id="ARBA00022471"/>
    </source>
</evidence>